<dbReference type="InterPro" id="IPR007644">
    <property type="entry name" value="RNA_pol_bsu_protrusion"/>
</dbReference>
<dbReference type="Pfam" id="PF04563">
    <property type="entry name" value="RNA_pol_Rpb2_1"/>
    <property type="match status" value="1"/>
</dbReference>
<dbReference type="InterPro" id="IPR036844">
    <property type="entry name" value="Hint_dom_sf"/>
</dbReference>
<dbReference type="InterPro" id="IPR007645">
    <property type="entry name" value="RNA_pol_Rpb2_3"/>
</dbReference>
<keyword evidence="7" id="KW-0862">Zinc</keyword>
<keyword evidence="4" id="KW-0808">Transferase</keyword>
<keyword evidence="5" id="KW-0548">Nucleotidyltransferase</keyword>
<evidence type="ECO:0000256" key="5">
    <source>
        <dbReference type="ARBA" id="ARBA00022695"/>
    </source>
</evidence>
<dbReference type="Gene3D" id="3.90.1800.10">
    <property type="entry name" value="RNA polymerase alpha subunit dimerisation domain"/>
    <property type="match status" value="1"/>
</dbReference>
<dbReference type="Pfam" id="PF00562">
    <property type="entry name" value="RNA_pol_Rpb2_6"/>
    <property type="match status" value="2"/>
</dbReference>
<reference evidence="10" key="1">
    <citation type="journal article" date="2020" name="Nature">
        <title>Giant virus diversity and host interactions through global metagenomics.</title>
        <authorList>
            <person name="Schulz F."/>
            <person name="Roux S."/>
            <person name="Paez-Espino D."/>
            <person name="Jungbluth S."/>
            <person name="Walsh D.A."/>
            <person name="Denef V.J."/>
            <person name="McMahon K.D."/>
            <person name="Konstantinidis K.T."/>
            <person name="Eloe-Fadrosh E.A."/>
            <person name="Kyrpides N.C."/>
            <person name="Woyke T."/>
        </authorList>
    </citation>
    <scope>NUCLEOTIDE SEQUENCE</scope>
    <source>
        <strain evidence="10">GVMAG-M-3300010160-60</strain>
    </source>
</reference>
<feature type="domain" description="DOD-type homing endonuclease" evidence="9">
    <location>
        <begin position="1121"/>
        <end position="1253"/>
    </location>
</feature>
<dbReference type="InterPro" id="IPR014724">
    <property type="entry name" value="RNA_pol_RPB2_OB-fold"/>
</dbReference>
<dbReference type="PANTHER" id="PTHR20856">
    <property type="entry name" value="DNA-DIRECTED RNA POLYMERASE I SUBUNIT 2"/>
    <property type="match status" value="1"/>
</dbReference>
<dbReference type="Pfam" id="PF04566">
    <property type="entry name" value="RNA_pol_Rpb2_4"/>
    <property type="match status" value="1"/>
</dbReference>
<proteinExistence type="inferred from homology"/>
<dbReference type="InterPro" id="IPR007646">
    <property type="entry name" value="RNA_pol_Rpb2_4"/>
</dbReference>
<dbReference type="EMBL" id="MN739132">
    <property type="protein sequence ID" value="QHS90317.1"/>
    <property type="molecule type" value="Genomic_DNA"/>
</dbReference>
<dbReference type="Gene3D" id="3.90.1100.10">
    <property type="match status" value="1"/>
</dbReference>
<keyword evidence="8" id="KW-0804">Transcription</keyword>
<evidence type="ECO:0000256" key="6">
    <source>
        <dbReference type="ARBA" id="ARBA00022723"/>
    </source>
</evidence>
<dbReference type="Pfam" id="PF04561">
    <property type="entry name" value="RNA_pol_Rpb2_2"/>
    <property type="match status" value="1"/>
</dbReference>
<keyword evidence="3" id="KW-0240">DNA-directed RNA polymerase</keyword>
<evidence type="ECO:0000256" key="4">
    <source>
        <dbReference type="ARBA" id="ARBA00022679"/>
    </source>
</evidence>
<dbReference type="Gene3D" id="2.40.50.150">
    <property type="match status" value="1"/>
</dbReference>
<accession>A0A6C0BDG7</accession>
<dbReference type="GO" id="GO:0032549">
    <property type="term" value="F:ribonucleoside binding"/>
    <property type="evidence" value="ECO:0007669"/>
    <property type="project" value="InterPro"/>
</dbReference>
<evidence type="ECO:0000256" key="3">
    <source>
        <dbReference type="ARBA" id="ARBA00022478"/>
    </source>
</evidence>
<dbReference type="Gene3D" id="3.10.28.10">
    <property type="entry name" value="Homing endonucleases"/>
    <property type="match status" value="1"/>
</dbReference>
<dbReference type="InterPro" id="IPR007642">
    <property type="entry name" value="RNA_pol_Rpb2_2"/>
</dbReference>
<dbReference type="Gene3D" id="3.90.1110.10">
    <property type="entry name" value="RNA polymerase Rpb2, domain 2"/>
    <property type="match status" value="1"/>
</dbReference>
<keyword evidence="6" id="KW-0479">Metal-binding</keyword>
<evidence type="ECO:0000313" key="10">
    <source>
        <dbReference type="EMBL" id="QHS90317.1"/>
    </source>
</evidence>
<evidence type="ECO:0000256" key="1">
    <source>
        <dbReference type="ARBA" id="ARBA00006835"/>
    </source>
</evidence>
<dbReference type="GO" id="GO:0000428">
    <property type="term" value="C:DNA-directed RNA polymerase complex"/>
    <property type="evidence" value="ECO:0007669"/>
    <property type="project" value="UniProtKB-KW"/>
</dbReference>
<dbReference type="EC" id="2.7.7.6" evidence="2"/>
<evidence type="ECO:0000256" key="7">
    <source>
        <dbReference type="ARBA" id="ARBA00022833"/>
    </source>
</evidence>
<dbReference type="PROSITE" id="PS50819">
    <property type="entry name" value="INTEIN_ENDONUCLEASE"/>
    <property type="match status" value="1"/>
</dbReference>
<organism evidence="10">
    <name type="scientific">viral metagenome</name>
    <dbReference type="NCBI Taxonomy" id="1070528"/>
    <lineage>
        <taxon>unclassified sequences</taxon>
        <taxon>metagenomes</taxon>
        <taxon>organismal metagenomes</taxon>
    </lineage>
</organism>
<dbReference type="InterPro" id="IPR027434">
    <property type="entry name" value="Homing_endonucl"/>
</dbReference>
<dbReference type="InterPro" id="IPR004042">
    <property type="entry name" value="Intein_endonuc_central"/>
</dbReference>
<dbReference type="InterPro" id="IPR015712">
    <property type="entry name" value="DNA-dir_RNA_pol_su2"/>
</dbReference>
<dbReference type="SUPFAM" id="SSF51294">
    <property type="entry name" value="Hedgehog/intein (Hint) domain"/>
    <property type="match status" value="2"/>
</dbReference>
<dbReference type="GO" id="GO:0003677">
    <property type="term" value="F:DNA binding"/>
    <property type="evidence" value="ECO:0007669"/>
    <property type="project" value="InterPro"/>
</dbReference>
<dbReference type="InterPro" id="IPR007120">
    <property type="entry name" value="DNA-dir_RNAP_su2_dom"/>
</dbReference>
<dbReference type="InterPro" id="IPR037033">
    <property type="entry name" value="DNA-dir_RNAP_su2_hyb_sf"/>
</dbReference>
<dbReference type="GO" id="GO:0006351">
    <property type="term" value="P:DNA-templated transcription"/>
    <property type="evidence" value="ECO:0007669"/>
    <property type="project" value="InterPro"/>
</dbReference>
<dbReference type="InterPro" id="IPR007641">
    <property type="entry name" value="RNA_pol_Rpb2_7"/>
</dbReference>
<dbReference type="GO" id="GO:0046872">
    <property type="term" value="F:metal ion binding"/>
    <property type="evidence" value="ECO:0007669"/>
    <property type="project" value="UniProtKB-KW"/>
</dbReference>
<dbReference type="SUPFAM" id="SSF64484">
    <property type="entry name" value="beta and beta-prime subunits of DNA dependent RNA-polymerase"/>
    <property type="match status" value="3"/>
</dbReference>
<name>A0A6C0BDG7_9ZZZZ</name>
<evidence type="ECO:0000256" key="8">
    <source>
        <dbReference type="ARBA" id="ARBA00023163"/>
    </source>
</evidence>
<sequence>MSSLNKETKTMNNLQDNIMNLVSYGNNNDVNIKDCKKIADLYFNKEFYRFRHLHHSFDNMVSYSIPKFFLESKHVFSQTITDELDIKHKLIFKNIRVEPPKMSNGIDPLFPSDARHLLTSYNVTIYADVTQIREVTEINNTSSDNTVITESGHTEMNKPIMILPVMVKSKYCNLNIHREETKDECVKDPGGYFIVNGSEKILIPQDSMIKNYPLVFQKKNSNITYNVVQVNSKSSDIGGITQTLSIKIKKDNVMIIRIPFLQEVNIITIFRALGLNNDKEIIECCVYDKSDTLMIEMLRTSFDKCIDDRDNITHQYTKIQTFDNAIDYLINKLKIKKHIESSQKTKNELKKMHLLELLNASLLPHIKTLKHKAYYIGYMVNKLLQVQMGKPLDNRDSYCKKRVDNVKELLEEIMVQQYKNIMGECNKQFINKMENDTNLAIEPYNILHYFKASIFDQGFRAALSLGNWPRKSGVAQMIQRISYLQLLTLLSRIDSQSGTKASSKLTKPRQIDPSSVPFLCPVSTPEHAKIGLIKHLTLISSITISDADNTMLVREFINQNITKLSDMKTISLENNYKVFLNGEWLGIIENRYRIGDNYTDNPLLKFYSLARTKKISGYFDPQMTSIALDYKEKEIRFCTDAGRLYRPVIRVNGDNEMVITKDILDMISLDVLEKGKISDWDEFYRLEPYPIEFIDTEEQPYMMIAHKIENLNFERYKIQKSLKYRFTSNEHHVIDNYDDKTFVRYNYVEIHPVLLLGEMTANLPFCDKNQSPRNIFSYAQGKQGMSIFNTVYRSRTDISYVLYHPETPVVDTIAAKYTNIDYLPRGSNAVVAVACFSGYNQEDSLIISETAVERGLFMSMNLTKIVSSITKNHETSGDDKFMKPPPDKTIYIKNGKYDKMNDMGYIPEETPITYGDVILGKVTPINDTTNSDKIYKDSSSQYKSYVDGVIDRVHIGIKNQDGHETRKVLVRSERTPQIGDKMCCYTPDHEVLTTDGWIPFDKLTMEHSVACLMFGNTLVYSKPKALQKYEHDGEMYEINSNQVQLCVTLNHRMWTKKIGAKNYGIEYAGNIVGKRRFYQKNVDRYHTLNEHPMLKYEGFIVLDGTDTLPRILVPLKPFLMFMGIWYAEGFVNQSTCWGVTFAAHKQRVKEALTKCCEEMKLKLYKHKTKDNETNSWNISDKRFVKFFKPLSVGAVNKSLPDFVWELDMVDAKELIKGMVLGDGHTMNNGTQRYDTSSIKLANDFQRLCLHAGYSTNIAIKYEAGQVAICKAKGREGEVFKSTTDAYRMTIITTQNNPKVNKNKNSDRIISYKGNVYCCSVPFPEGVIYVRRKGYPVWCGQSLHGQKGTIGIKMANIDLPFTKHGLRPDIIMNTHAVPSRMTLGQMWESIFGKTGSLQNRNVDGTPFENHDLEPVQKELVLMGYKKDGTEVMYNGMTGLKLKYDIYIGPTFYQRLRHMTQDKIHCLTPDHVVLTSVGWKSIEQVLKTDMIAISKNTYVYPESVLMWSKEERTIVDIMYNDKSIMQRVTEEHKIYLSRVSDMDTNKYNDFELIEISKLINGSNGMINGRMMSGSNDIINGPFYYYVSTISTPVYCLTVPEHKFIVKHISNIKTENLIDTDKQCYKNYGIITGNSRARGPLTILTHQAPEGRSRDGGLRLGEMERDALIAHGISRFVKERLMDCSDPHKTFVCGKCGMFAIREESRKNEPSPLPTDTHYCPMCNNYTDIQCVVIPYAFKLLIQEVMAFDTVMRLIPEKEIECYDN</sequence>
<dbReference type="Gene3D" id="2.170.16.10">
    <property type="entry name" value="Hedgehog/Intein (Hint) domain"/>
    <property type="match status" value="1"/>
</dbReference>
<dbReference type="Pfam" id="PF04560">
    <property type="entry name" value="RNA_pol_Rpb2_7"/>
    <property type="match status" value="1"/>
</dbReference>
<dbReference type="GO" id="GO:0004519">
    <property type="term" value="F:endonuclease activity"/>
    <property type="evidence" value="ECO:0007669"/>
    <property type="project" value="InterPro"/>
</dbReference>
<dbReference type="SUPFAM" id="SSF55608">
    <property type="entry name" value="Homing endonucleases"/>
    <property type="match status" value="1"/>
</dbReference>
<dbReference type="Pfam" id="PF04565">
    <property type="entry name" value="RNA_pol_Rpb2_3"/>
    <property type="match status" value="1"/>
</dbReference>
<dbReference type="InterPro" id="IPR037034">
    <property type="entry name" value="RNA_pol_Rpb2_2_sf"/>
</dbReference>
<dbReference type="Gene3D" id="2.40.270.10">
    <property type="entry name" value="DNA-directed RNA polymerase, subunit 2, domain 6"/>
    <property type="match status" value="1"/>
</dbReference>
<comment type="similarity">
    <text evidence="1">Belongs to the RNA polymerase beta chain family.</text>
</comment>
<dbReference type="GO" id="GO:0003899">
    <property type="term" value="F:DNA-directed RNA polymerase activity"/>
    <property type="evidence" value="ECO:0007669"/>
    <property type="project" value="UniProtKB-EC"/>
</dbReference>
<protein>
    <recommendedName>
        <fullName evidence="2">DNA-directed RNA polymerase</fullName>
        <ecNumber evidence="2">2.7.7.6</ecNumber>
    </recommendedName>
</protein>
<evidence type="ECO:0000256" key="2">
    <source>
        <dbReference type="ARBA" id="ARBA00012418"/>
    </source>
</evidence>
<evidence type="ECO:0000259" key="9">
    <source>
        <dbReference type="PROSITE" id="PS50819"/>
    </source>
</evidence>